<dbReference type="Gramene" id="HORVU.MOREX.r3.1HG0081370.1">
    <property type="protein sequence ID" value="HORVU.MOREX.r3.1HG0081370.1.CDS1"/>
    <property type="gene ID" value="HORVU.MOREX.r3.1HG0081370"/>
</dbReference>
<dbReference type="PANTHER" id="PTHR33116">
    <property type="entry name" value="REVERSE TRANSCRIPTASE ZINC-BINDING DOMAIN-CONTAINING PROTEIN-RELATED-RELATED"/>
    <property type="match status" value="1"/>
</dbReference>
<evidence type="ECO:0000313" key="3">
    <source>
        <dbReference type="Proteomes" id="UP000011116"/>
    </source>
</evidence>
<keyword evidence="3" id="KW-1185">Reference proteome</keyword>
<sequence length="169" mass="20046">MSYGGMLVLINSVLTSLPMFLLSFFEIPKGVRKRLDFYRSRFFWQSDENNKKYRLARWDMICRPKDQGGLGIENLEVKNKCLLSKWLYRLSTQTEGMWIQILRNKYLNTRTLAEATIRPNDSPFWKGLMRIKCSFFQRVKFMVGEGTSTRFWEDTWLGSTPLALQYPML</sequence>
<keyword evidence="1" id="KW-0472">Membrane</keyword>
<evidence type="ECO:0000313" key="2">
    <source>
        <dbReference type="EnsemblPlants" id="HORVU.MOREX.r3.1HG0081370.1.CDS1"/>
    </source>
</evidence>
<dbReference type="EnsemblPlants" id="HORVU.MOREX.r3.1HG0081370.1">
    <property type="protein sequence ID" value="HORVU.MOREX.r3.1HG0081370.1.CDS1"/>
    <property type="gene ID" value="HORVU.MOREX.r3.1HG0081370"/>
</dbReference>
<proteinExistence type="predicted"/>
<keyword evidence="1" id="KW-1133">Transmembrane helix</keyword>
<evidence type="ECO:0000256" key="1">
    <source>
        <dbReference type="SAM" id="Phobius"/>
    </source>
</evidence>
<protein>
    <submittedName>
        <fullName evidence="2">Uncharacterized protein</fullName>
    </submittedName>
</protein>
<organism evidence="2 3">
    <name type="scientific">Hordeum vulgare subsp. vulgare</name>
    <name type="common">Domesticated barley</name>
    <dbReference type="NCBI Taxonomy" id="112509"/>
    <lineage>
        <taxon>Eukaryota</taxon>
        <taxon>Viridiplantae</taxon>
        <taxon>Streptophyta</taxon>
        <taxon>Embryophyta</taxon>
        <taxon>Tracheophyta</taxon>
        <taxon>Spermatophyta</taxon>
        <taxon>Magnoliopsida</taxon>
        <taxon>Liliopsida</taxon>
        <taxon>Poales</taxon>
        <taxon>Poaceae</taxon>
        <taxon>BOP clade</taxon>
        <taxon>Pooideae</taxon>
        <taxon>Triticodae</taxon>
        <taxon>Triticeae</taxon>
        <taxon>Hordeinae</taxon>
        <taxon>Hordeum</taxon>
    </lineage>
</organism>
<reference evidence="2" key="2">
    <citation type="submission" date="2020-10" db="EMBL/GenBank/DDBJ databases">
        <authorList>
            <person name="Scholz U."/>
            <person name="Mascher M."/>
            <person name="Fiebig A."/>
        </authorList>
    </citation>
    <scope>NUCLEOTIDE SEQUENCE [LARGE SCALE GENOMIC DNA]</scope>
    <source>
        <strain evidence="2">cv. Morex</strain>
    </source>
</reference>
<reference evidence="2" key="3">
    <citation type="submission" date="2022-01" db="UniProtKB">
        <authorList>
            <consortium name="EnsemblPlants"/>
        </authorList>
    </citation>
    <scope>IDENTIFICATION</scope>
    <source>
        <strain evidence="2">subsp. vulgare</strain>
    </source>
</reference>
<name>A0A8I6X924_HORVV</name>
<dbReference type="AlphaFoldDB" id="A0A8I6X924"/>
<feature type="transmembrane region" description="Helical" evidence="1">
    <location>
        <begin position="6"/>
        <end position="25"/>
    </location>
</feature>
<keyword evidence="1" id="KW-0812">Transmembrane</keyword>
<dbReference type="PANTHER" id="PTHR33116:SF87">
    <property type="entry name" value="OS01G0158850 PROTEIN"/>
    <property type="match status" value="1"/>
</dbReference>
<reference evidence="3" key="1">
    <citation type="journal article" date="2012" name="Nature">
        <title>A physical, genetic and functional sequence assembly of the barley genome.</title>
        <authorList>
            <consortium name="The International Barley Genome Sequencing Consortium"/>
            <person name="Mayer K.F."/>
            <person name="Waugh R."/>
            <person name="Brown J.W."/>
            <person name="Schulman A."/>
            <person name="Langridge P."/>
            <person name="Platzer M."/>
            <person name="Fincher G.B."/>
            <person name="Muehlbauer G.J."/>
            <person name="Sato K."/>
            <person name="Close T.J."/>
            <person name="Wise R.P."/>
            <person name="Stein N."/>
        </authorList>
    </citation>
    <scope>NUCLEOTIDE SEQUENCE [LARGE SCALE GENOMIC DNA]</scope>
    <source>
        <strain evidence="3">cv. Morex</strain>
    </source>
</reference>
<accession>A0A8I6X924</accession>
<dbReference type="Proteomes" id="UP000011116">
    <property type="component" value="Chromosome 1H"/>
</dbReference>